<evidence type="ECO:0000256" key="1">
    <source>
        <dbReference type="SAM" id="MobiDB-lite"/>
    </source>
</evidence>
<dbReference type="RefSeq" id="XP_043182049.1">
    <property type="nucleotide sequence ID" value="XM_043326617.1"/>
</dbReference>
<feature type="transmembrane region" description="Helical" evidence="2">
    <location>
        <begin position="47"/>
        <end position="64"/>
    </location>
</feature>
<feature type="compositionally biased region" description="Polar residues" evidence="1">
    <location>
        <begin position="815"/>
        <end position="825"/>
    </location>
</feature>
<feature type="region of interest" description="Disordered" evidence="1">
    <location>
        <begin position="815"/>
        <end position="850"/>
    </location>
</feature>
<feature type="region of interest" description="Disordered" evidence="1">
    <location>
        <begin position="1038"/>
        <end position="1070"/>
    </location>
</feature>
<sequence length="1197" mass="132142">MPIEEKPPSDYDGPALGRDDPVWQYYLRESTQRDTDLVDGWNKSMDILLLFAGLFSAVVTAFLIESYKNLKSDADAALVTAVSARRIVDLFEANISREPPPPRNPLPVIDVDGFRPSRNDVVINTLWFFSLALSMSVALIAMLVKEWNDVYRRGNRFTPYYVQARTRQARYKRLKKWGVRKIVRILPVIMHIALGLFLLGLILFLNSLDIKLMWPVMAVVIITLGLYVFTTLAPLFTAFCPYNTPLSSRTVWGFFYSIVHLVAPIGEKWNTLPCEREERIQSTNMALDKLTAQAVVWLVSHSQAEPSVNAAIRAIANVIAGPAFWNHLIKDKLVVLMAQHFASLFKGGLNRLEPVDMFCSGYQKHQMALCSQAIAKISKHSLIQIIQDADPNSTVPERAVQESDCIKLPEAYFVSVQKGLYRLTGSKSNELQASAFCAESSWITSAGRTNQNHLEQQPLLPRLVQFLGKFDDLKQFRSIPEKLRVDLVEALSTETSYMIWELKDNDINNELNALIELCLKLLGLFSGPGQSNRPAQRAIFVEFAVIAALINDYQRIPEAEIDRISKERRDEFGIHQQYMKAHELYKLRYPYPSDSHLTYARQWHAVWIAELCSKNPKYLETHSDALLFVGLSGILRSCRMDPSQFARAVDLFIEQLKLTEATYSNRMSLPFVLISSCDVQSQVAEDILATLDSTQPLGCANEAEYWQPRINLLQALIEHGQWIEFQSSFLLQILRILESSCNPEFKRQCIVTLDKYWFLNSASSFGVYTTPDWRLLIDFNLIPVLIAEVDDPRMRASTISCFAKIARTFLIQNSPEGENRSNAQGGMNRPDPQVGRQQAGGAKDSGSGHDIDYTEMVETLKKLLLCNETLFEILVKNVVASQDIAETYSEFWTKVILLLPSRLERPTGSQPPTDGNSQTPPIPALSTRPLAVGQTPGPDSTTQAAAIQTIPARSIAPPLGAIPNSSSQAPDTASNNSGTSSSPSSRTDTTPAPQSLAAHHGIQAPSIPTLSTTSADSPTSTTNTFSAVISNAENVQTTIDSNTEPPLNSTPTDVQSPRPTSTSADAGSVGPTCAPSQVMNAIPASLHINDQEPQAQPQPHLPTSRANSVSPVGIDPISNSGGTSNVNNPAILSIVAPISTRTPTPAPIPTPMTDLQARDWLRQFCERNSEAPEGSPLKKIIAGLAANLAGPSGQVNP</sequence>
<evidence type="ECO:0000259" key="3">
    <source>
        <dbReference type="Pfam" id="PF20153"/>
    </source>
</evidence>
<dbReference type="InterPro" id="IPR045338">
    <property type="entry name" value="DUF6535"/>
</dbReference>
<dbReference type="EMBL" id="CP059664">
    <property type="protein sequence ID" value="QRW21812.1"/>
    <property type="molecule type" value="Genomic_DNA"/>
</dbReference>
<dbReference type="Pfam" id="PF20153">
    <property type="entry name" value="DUF6535"/>
    <property type="match status" value="1"/>
</dbReference>
<gene>
    <name evidence="4" type="ORF">RhiXN_06801</name>
</gene>
<keyword evidence="2" id="KW-1133">Transmembrane helix</keyword>
<feature type="compositionally biased region" description="Low complexity" evidence="1">
    <location>
        <begin position="1009"/>
        <end position="1023"/>
    </location>
</feature>
<dbReference type="GeneID" id="67029080"/>
<dbReference type="KEGG" id="rsx:RhiXN_06801"/>
<name>A0A8H8P173_9AGAM</name>
<proteinExistence type="predicted"/>
<feature type="domain" description="DUF6535" evidence="3">
    <location>
        <begin position="23"/>
        <end position="205"/>
    </location>
</feature>
<dbReference type="SUPFAM" id="SSF48371">
    <property type="entry name" value="ARM repeat"/>
    <property type="match status" value="1"/>
</dbReference>
<feature type="transmembrane region" description="Helical" evidence="2">
    <location>
        <begin position="126"/>
        <end position="144"/>
    </location>
</feature>
<evidence type="ECO:0000256" key="2">
    <source>
        <dbReference type="SAM" id="Phobius"/>
    </source>
</evidence>
<feature type="transmembrane region" description="Helical" evidence="2">
    <location>
        <begin position="250"/>
        <end position="266"/>
    </location>
</feature>
<keyword evidence="2" id="KW-0472">Membrane</keyword>
<feature type="compositionally biased region" description="Low complexity" evidence="1">
    <location>
        <begin position="971"/>
        <end position="992"/>
    </location>
</feature>
<feature type="region of interest" description="Disordered" evidence="1">
    <location>
        <begin position="904"/>
        <end position="944"/>
    </location>
</feature>
<feature type="transmembrane region" description="Helical" evidence="2">
    <location>
        <begin position="182"/>
        <end position="206"/>
    </location>
</feature>
<accession>A0A8H8P173</accession>
<dbReference type="InterPro" id="IPR016024">
    <property type="entry name" value="ARM-type_fold"/>
</dbReference>
<dbReference type="Proteomes" id="UP000650533">
    <property type="component" value="Chromosome 7"/>
</dbReference>
<feature type="compositionally biased region" description="Polar residues" evidence="1">
    <location>
        <begin position="907"/>
        <end position="919"/>
    </location>
</feature>
<evidence type="ECO:0000313" key="5">
    <source>
        <dbReference type="Proteomes" id="UP000650533"/>
    </source>
</evidence>
<feature type="region of interest" description="Disordered" evidence="1">
    <location>
        <begin position="956"/>
        <end position="1023"/>
    </location>
</feature>
<dbReference type="AlphaFoldDB" id="A0A8H8P173"/>
<feature type="compositionally biased region" description="Polar residues" evidence="1">
    <location>
        <begin position="1038"/>
        <end position="1065"/>
    </location>
</feature>
<feature type="transmembrane region" description="Helical" evidence="2">
    <location>
        <begin position="212"/>
        <end position="238"/>
    </location>
</feature>
<protein>
    <submittedName>
        <fullName evidence="4">Transmembrane protein, putative</fullName>
    </submittedName>
</protein>
<evidence type="ECO:0000313" key="4">
    <source>
        <dbReference type="EMBL" id="QRW21812.1"/>
    </source>
</evidence>
<keyword evidence="2 4" id="KW-0812">Transmembrane</keyword>
<organism evidence="4 5">
    <name type="scientific">Rhizoctonia solani</name>
    <dbReference type="NCBI Taxonomy" id="456999"/>
    <lineage>
        <taxon>Eukaryota</taxon>
        <taxon>Fungi</taxon>
        <taxon>Dikarya</taxon>
        <taxon>Basidiomycota</taxon>
        <taxon>Agaricomycotina</taxon>
        <taxon>Agaricomycetes</taxon>
        <taxon>Cantharellales</taxon>
        <taxon>Ceratobasidiaceae</taxon>
        <taxon>Rhizoctonia</taxon>
    </lineage>
</organism>
<reference evidence="4" key="1">
    <citation type="submission" date="2020-05" db="EMBL/GenBank/DDBJ databases">
        <title>Evolutionary and genomic comparisons of hybrid uninucleate and nonhybrid Rhizoctonia fungi.</title>
        <authorList>
            <person name="Li C."/>
            <person name="Chen X."/>
        </authorList>
    </citation>
    <scope>NUCLEOTIDE SEQUENCE</scope>
    <source>
        <strain evidence="4">AG-1 IA</strain>
    </source>
</reference>